<dbReference type="CDD" id="cd07783">
    <property type="entry name" value="ASKHA_NBD_FGGY_SePSK_AtXK1-like"/>
    <property type="match status" value="1"/>
</dbReference>
<dbReference type="Proteomes" id="UP000242636">
    <property type="component" value="Unassembled WGS sequence"/>
</dbReference>
<evidence type="ECO:0000313" key="5">
    <source>
        <dbReference type="EMBL" id="OOV34197.1"/>
    </source>
</evidence>
<keyword evidence="2" id="KW-0808">Transferase</keyword>
<evidence type="ECO:0000256" key="1">
    <source>
        <dbReference type="ARBA" id="ARBA00009156"/>
    </source>
</evidence>
<evidence type="ECO:0000259" key="4">
    <source>
        <dbReference type="Pfam" id="PF02782"/>
    </source>
</evidence>
<keyword evidence="3 5" id="KW-0418">Kinase</keyword>
<accession>A0A1T1D027</accession>
<name>A0A1T1D027_9SYNE</name>
<dbReference type="AlphaFoldDB" id="A0A1T1D027"/>
<feature type="domain" description="Carbohydrate kinase FGGY C-terminal" evidence="4">
    <location>
        <begin position="238"/>
        <end position="409"/>
    </location>
</feature>
<reference evidence="5 6" key="1">
    <citation type="submission" date="2017-02" db="EMBL/GenBank/DDBJ databases">
        <title>Draft Genome Sequences of 'Candidatus Synechococcus spongiarum', Cyanobacterial Symbionts of the Mediterranean Sponge Aplysina aerophoba from two locations.</title>
        <authorList>
            <person name="Slaby B.M."/>
            <person name="Hentschel U."/>
        </authorList>
    </citation>
    <scope>NUCLEOTIDE SEQUENCE [LARGE SCALE GENOMIC DNA]</scope>
    <source>
        <strain evidence="5">LMB bulk15M</strain>
    </source>
</reference>
<evidence type="ECO:0000313" key="6">
    <source>
        <dbReference type="Proteomes" id="UP000242636"/>
    </source>
</evidence>
<protein>
    <submittedName>
        <fullName evidence="5">Sugar kinase</fullName>
    </submittedName>
</protein>
<dbReference type="SUPFAM" id="SSF53067">
    <property type="entry name" value="Actin-like ATPase domain"/>
    <property type="match status" value="2"/>
</dbReference>
<comment type="similarity">
    <text evidence="1">Belongs to the FGGY kinase family.</text>
</comment>
<dbReference type="GO" id="GO:0005829">
    <property type="term" value="C:cytosol"/>
    <property type="evidence" value="ECO:0007669"/>
    <property type="project" value="TreeGrafter"/>
</dbReference>
<dbReference type="GO" id="GO:0005997">
    <property type="term" value="P:xylulose metabolic process"/>
    <property type="evidence" value="ECO:0007669"/>
    <property type="project" value="TreeGrafter"/>
</dbReference>
<dbReference type="InterPro" id="IPR018485">
    <property type="entry name" value="FGGY_C"/>
</dbReference>
<gene>
    <name evidence="5" type="ORF">BV61_03120</name>
</gene>
<comment type="caution">
    <text evidence="5">The sequence shown here is derived from an EMBL/GenBank/DDBJ whole genome shotgun (WGS) entry which is preliminary data.</text>
</comment>
<dbReference type="GO" id="GO:0019150">
    <property type="term" value="F:D-ribulokinase activity"/>
    <property type="evidence" value="ECO:0007669"/>
    <property type="project" value="TreeGrafter"/>
</dbReference>
<evidence type="ECO:0000256" key="3">
    <source>
        <dbReference type="ARBA" id="ARBA00022777"/>
    </source>
</evidence>
<organism evidence="5 6">
    <name type="scientific">Candidatus Synechococcus spongiarum LMB bulk15M</name>
    <dbReference type="NCBI Taxonomy" id="1943582"/>
    <lineage>
        <taxon>Bacteria</taxon>
        <taxon>Bacillati</taxon>
        <taxon>Cyanobacteriota</taxon>
        <taxon>Cyanophyceae</taxon>
        <taxon>Synechococcales</taxon>
        <taxon>Synechococcaceae</taxon>
        <taxon>Synechococcus</taxon>
    </lineage>
</organism>
<proteinExistence type="inferred from homology"/>
<keyword evidence="6" id="KW-1185">Reference proteome</keyword>
<dbReference type="EMBL" id="MWLD01000042">
    <property type="protein sequence ID" value="OOV34197.1"/>
    <property type="molecule type" value="Genomic_DNA"/>
</dbReference>
<dbReference type="Gene3D" id="3.30.420.40">
    <property type="match status" value="2"/>
</dbReference>
<dbReference type="InterPro" id="IPR043129">
    <property type="entry name" value="ATPase_NBD"/>
</dbReference>
<dbReference type="GO" id="GO:0004856">
    <property type="term" value="F:D-xylulokinase activity"/>
    <property type="evidence" value="ECO:0007669"/>
    <property type="project" value="TreeGrafter"/>
</dbReference>
<sequence length="422" mass="44401">MSGGATRLALGVDLGSSGLRVALVDPAGGLHHQAGCAYPGPFVQPRTWQQGLTQLCGAIPLPLRRRVAGLAVAGTSGTLVAVDTNGHPLGEALPYNAAQPQWASRCRQLAEPGHPAASASGTMARALELQQRYPHAHGLRHQAEWLTGWLLDQWHWGDMHNSLKLGWDPVQGGWSGVIGSQPWSRLLPRVVRPGTALGPLHPTVAHQLGLPTAAQVVAGTTDSNAAVLAVDPQPGDGVTVLGTTMALKQLCPEPLQDAGVYSHPVGNQWLVGGASNSGGGVLRQFFDSATIAALSRQLDPRYPTGLHYLPLPAPGERFPVDDPRLMPRLEPRPVSDALFLQGLLEGIAAVEARGWARLQVLGAPPVRRVLTVGGGARNPVWRQLRQQALGCPVLNRPHASTACGAAQLARRGLAAVNCDATT</sequence>
<dbReference type="PANTHER" id="PTHR10196">
    <property type="entry name" value="SUGAR KINASE"/>
    <property type="match status" value="1"/>
</dbReference>
<dbReference type="PANTHER" id="PTHR10196:SF80">
    <property type="entry name" value="D-RIBULOSE KINASE"/>
    <property type="match status" value="1"/>
</dbReference>
<evidence type="ECO:0000256" key="2">
    <source>
        <dbReference type="ARBA" id="ARBA00022679"/>
    </source>
</evidence>
<dbReference type="Pfam" id="PF02782">
    <property type="entry name" value="FGGY_C"/>
    <property type="match status" value="1"/>
</dbReference>